<protein>
    <submittedName>
        <fullName evidence="2">LYR motif-containing protein 4-like protein</fullName>
    </submittedName>
</protein>
<sequence>MAVNGKQVVDLYRQLLRFSRTLRFTDKQFFVKRVKTEFRNNRTLTDQQKIEFNYEKGLAFLRNSRLI</sequence>
<dbReference type="AlphaFoldDB" id="A0A443STT0"/>
<dbReference type="Pfam" id="PF05347">
    <property type="entry name" value="Complex1_LYR"/>
    <property type="match status" value="1"/>
</dbReference>
<dbReference type="InterPro" id="IPR008011">
    <property type="entry name" value="Complex1_LYR_dom"/>
</dbReference>
<evidence type="ECO:0000259" key="1">
    <source>
        <dbReference type="Pfam" id="PF05347"/>
    </source>
</evidence>
<evidence type="ECO:0000313" key="2">
    <source>
        <dbReference type="EMBL" id="RWS30903.1"/>
    </source>
</evidence>
<proteinExistence type="predicted"/>
<comment type="caution">
    <text evidence="2">The sequence shown here is derived from an EMBL/GenBank/DDBJ whole genome shotgun (WGS) entry which is preliminary data.</text>
</comment>
<name>A0A443STT0_9ACAR</name>
<dbReference type="Proteomes" id="UP000288716">
    <property type="component" value="Unassembled WGS sequence"/>
</dbReference>
<feature type="domain" description="Complex 1 LYR protein" evidence="1">
    <location>
        <begin position="6"/>
        <end position="59"/>
    </location>
</feature>
<dbReference type="VEuPathDB" id="VectorBase:LDEU001133"/>
<reference evidence="2 3" key="1">
    <citation type="journal article" date="2018" name="Gigascience">
        <title>Genomes of trombidid mites reveal novel predicted allergens and laterally-transferred genes associated with secondary metabolism.</title>
        <authorList>
            <person name="Dong X."/>
            <person name="Chaisiri K."/>
            <person name="Xia D."/>
            <person name="Armstrong S.D."/>
            <person name="Fang Y."/>
            <person name="Donnelly M.J."/>
            <person name="Kadowaki T."/>
            <person name="McGarry J.W."/>
            <person name="Darby A.C."/>
            <person name="Makepeace B.L."/>
        </authorList>
    </citation>
    <scope>NUCLEOTIDE SEQUENCE [LARGE SCALE GENOMIC DNA]</scope>
    <source>
        <strain evidence="2">UoL-UT</strain>
    </source>
</reference>
<organism evidence="2 3">
    <name type="scientific">Leptotrombidium deliense</name>
    <dbReference type="NCBI Taxonomy" id="299467"/>
    <lineage>
        <taxon>Eukaryota</taxon>
        <taxon>Metazoa</taxon>
        <taxon>Ecdysozoa</taxon>
        <taxon>Arthropoda</taxon>
        <taxon>Chelicerata</taxon>
        <taxon>Arachnida</taxon>
        <taxon>Acari</taxon>
        <taxon>Acariformes</taxon>
        <taxon>Trombidiformes</taxon>
        <taxon>Prostigmata</taxon>
        <taxon>Anystina</taxon>
        <taxon>Parasitengona</taxon>
        <taxon>Trombiculoidea</taxon>
        <taxon>Trombiculidae</taxon>
        <taxon>Leptotrombidium</taxon>
    </lineage>
</organism>
<dbReference type="OrthoDB" id="277888at2759"/>
<keyword evidence="3" id="KW-1185">Reference proteome</keyword>
<dbReference type="EMBL" id="NCKV01000341">
    <property type="protein sequence ID" value="RWS30903.1"/>
    <property type="molecule type" value="Genomic_DNA"/>
</dbReference>
<gene>
    <name evidence="2" type="ORF">B4U80_11596</name>
</gene>
<accession>A0A443STT0</accession>
<evidence type="ECO:0000313" key="3">
    <source>
        <dbReference type="Proteomes" id="UP000288716"/>
    </source>
</evidence>